<feature type="transmembrane region" description="Helical" evidence="13">
    <location>
        <begin position="44"/>
        <end position="65"/>
    </location>
</feature>
<evidence type="ECO:0000256" key="10">
    <source>
        <dbReference type="ARBA" id="ARBA00023136"/>
    </source>
</evidence>
<evidence type="ECO:0000256" key="7">
    <source>
        <dbReference type="ARBA" id="ARBA00022723"/>
    </source>
</evidence>
<dbReference type="InterPro" id="IPR014314">
    <property type="entry name" value="Succ_DH_cytb556"/>
</dbReference>
<evidence type="ECO:0000256" key="2">
    <source>
        <dbReference type="ARBA" id="ARBA00004141"/>
    </source>
</evidence>
<keyword evidence="10 13" id="KW-0472">Membrane</keyword>
<dbReference type="PROSITE" id="PS01001">
    <property type="entry name" value="SDH_CYT_2"/>
    <property type="match status" value="1"/>
</dbReference>
<evidence type="ECO:0000256" key="5">
    <source>
        <dbReference type="ARBA" id="ARBA00022617"/>
    </source>
</evidence>
<feature type="transmembrane region" description="Helical" evidence="13">
    <location>
        <begin position="77"/>
        <end position="99"/>
    </location>
</feature>
<evidence type="ECO:0000256" key="4">
    <source>
        <dbReference type="ARBA" id="ARBA00020076"/>
    </source>
</evidence>
<dbReference type="EMBL" id="JALPRX010000040">
    <property type="protein sequence ID" value="MCK8784876.1"/>
    <property type="molecule type" value="Genomic_DNA"/>
</dbReference>
<dbReference type="GO" id="GO:0009055">
    <property type="term" value="F:electron transfer activity"/>
    <property type="evidence" value="ECO:0007669"/>
    <property type="project" value="InterPro"/>
</dbReference>
<dbReference type="Gene3D" id="1.20.1300.10">
    <property type="entry name" value="Fumarate reductase/succinate dehydrogenase, transmembrane subunit"/>
    <property type="match status" value="1"/>
</dbReference>
<keyword evidence="6 13" id="KW-0812">Transmembrane</keyword>
<evidence type="ECO:0000256" key="12">
    <source>
        <dbReference type="PIRSR" id="PIRSR000178-1"/>
    </source>
</evidence>
<evidence type="ECO:0000256" key="3">
    <source>
        <dbReference type="ARBA" id="ARBA00007244"/>
    </source>
</evidence>
<dbReference type="GO" id="GO:0006099">
    <property type="term" value="P:tricarboxylic acid cycle"/>
    <property type="evidence" value="ECO:0007669"/>
    <property type="project" value="InterPro"/>
</dbReference>
<dbReference type="Pfam" id="PF01127">
    <property type="entry name" value="Sdh_cyt"/>
    <property type="match status" value="1"/>
</dbReference>
<evidence type="ECO:0000256" key="9">
    <source>
        <dbReference type="ARBA" id="ARBA00023004"/>
    </source>
</evidence>
<protein>
    <recommendedName>
        <fullName evidence="4">Succinate dehydrogenase cytochrome b556 subunit</fullName>
    </recommendedName>
</protein>
<dbReference type="PIRSF" id="PIRSF000178">
    <property type="entry name" value="SDH_cyt_b560"/>
    <property type="match status" value="1"/>
</dbReference>
<dbReference type="GO" id="GO:0016020">
    <property type="term" value="C:membrane"/>
    <property type="evidence" value="ECO:0007669"/>
    <property type="project" value="UniProtKB-SubCell"/>
</dbReference>
<dbReference type="Proteomes" id="UP001139516">
    <property type="component" value="Unassembled WGS sequence"/>
</dbReference>
<dbReference type="AlphaFoldDB" id="A0A9X1YEG1"/>
<evidence type="ECO:0000256" key="11">
    <source>
        <dbReference type="ARBA" id="ARBA00025912"/>
    </source>
</evidence>
<dbReference type="GO" id="GO:0046872">
    <property type="term" value="F:metal ion binding"/>
    <property type="evidence" value="ECO:0007669"/>
    <property type="project" value="UniProtKB-KW"/>
</dbReference>
<dbReference type="SUPFAM" id="SSF81343">
    <property type="entry name" value="Fumarate reductase respiratory complex transmembrane subunits"/>
    <property type="match status" value="1"/>
</dbReference>
<proteinExistence type="inferred from homology"/>
<dbReference type="PANTHER" id="PTHR10978:SF5">
    <property type="entry name" value="SUCCINATE DEHYDROGENASE CYTOCHROME B560 SUBUNIT, MITOCHONDRIAL"/>
    <property type="match status" value="1"/>
</dbReference>
<evidence type="ECO:0000313" key="15">
    <source>
        <dbReference type="Proteomes" id="UP001139516"/>
    </source>
</evidence>
<dbReference type="CDD" id="cd03499">
    <property type="entry name" value="SQR_TypeC_SdhC"/>
    <property type="match status" value="1"/>
</dbReference>
<feature type="binding site" description="axial binding residue" evidence="12">
    <location>
        <position position="100"/>
    </location>
    <ligand>
        <name>heme</name>
        <dbReference type="ChEBI" id="CHEBI:30413"/>
        <note>ligand shared with second transmembrane subunit</note>
    </ligand>
    <ligandPart>
        <name>Fe</name>
        <dbReference type="ChEBI" id="CHEBI:18248"/>
    </ligandPart>
</feature>
<feature type="transmembrane region" description="Helical" evidence="13">
    <location>
        <begin position="127"/>
        <end position="147"/>
    </location>
</feature>
<accession>A0A9X1YEG1</accession>
<keyword evidence="9 12" id="KW-0408">Iron</keyword>
<dbReference type="InterPro" id="IPR018495">
    <property type="entry name" value="Succ_DH_cyt_bsu_CS"/>
</dbReference>
<comment type="function">
    <text evidence="1">Membrane-anchoring subunit of succinate dehydrogenase (SDH).</text>
</comment>
<evidence type="ECO:0000256" key="6">
    <source>
        <dbReference type="ARBA" id="ARBA00022692"/>
    </source>
</evidence>
<gene>
    <name evidence="14" type="primary">sdhC</name>
    <name evidence="14" type="ORF">M0638_10830</name>
</gene>
<comment type="subcellular location">
    <subcellularLocation>
        <location evidence="2">Membrane</location>
        <topology evidence="2">Multi-pass membrane protein</topology>
    </subcellularLocation>
</comment>
<comment type="similarity">
    <text evidence="3">Belongs to the cytochrome b560 family.</text>
</comment>
<comment type="subunit">
    <text evidence="11">Part of an enzyme complex containing four subunits: a flavoprotein, an iron-sulfur protein, plus two membrane-anchoring proteins, SdhC and SdhD. The complex can form homotrimers.</text>
</comment>
<evidence type="ECO:0000256" key="13">
    <source>
        <dbReference type="SAM" id="Phobius"/>
    </source>
</evidence>
<keyword evidence="7 12" id="KW-0479">Metal-binding</keyword>
<organism evidence="14 15">
    <name type="scientific">Roseomonas acroporae</name>
    <dbReference type="NCBI Taxonomy" id="2937791"/>
    <lineage>
        <taxon>Bacteria</taxon>
        <taxon>Pseudomonadati</taxon>
        <taxon>Pseudomonadota</taxon>
        <taxon>Alphaproteobacteria</taxon>
        <taxon>Acetobacterales</taxon>
        <taxon>Roseomonadaceae</taxon>
        <taxon>Roseomonas</taxon>
    </lineage>
</organism>
<evidence type="ECO:0000256" key="1">
    <source>
        <dbReference type="ARBA" id="ARBA00004050"/>
    </source>
</evidence>
<evidence type="ECO:0000256" key="8">
    <source>
        <dbReference type="ARBA" id="ARBA00022989"/>
    </source>
</evidence>
<evidence type="ECO:0000313" key="14">
    <source>
        <dbReference type="EMBL" id="MCK8784876.1"/>
    </source>
</evidence>
<comment type="caution">
    <text evidence="14">The sequence shown here is derived from an EMBL/GenBank/DDBJ whole genome shotgun (WGS) entry which is preliminary data.</text>
</comment>
<keyword evidence="15" id="KW-1185">Reference proteome</keyword>
<dbReference type="InterPro" id="IPR000701">
    <property type="entry name" value="SuccDH_FuR_B_TM-su"/>
</dbReference>
<keyword evidence="8 13" id="KW-1133">Transmembrane helix</keyword>
<sequence length="148" mass="16153">MSSMQDSREPTFIGKRTDGTMIRRPLSPHLQVYDMLQMSSALSISHRITGVAWSAGLLLMVWWLVAAAAGPGPFATATWFLGSWLGLLILFGMSAAAWFHTLNGIRHLVWDAGHGFAIPDMYRSGRAVLIGTAALTVVTWLVVIIAWG</sequence>
<dbReference type="NCBIfam" id="TIGR02970">
    <property type="entry name" value="succ_dehyd_cytB"/>
    <property type="match status" value="1"/>
</dbReference>
<keyword evidence="5 12" id="KW-0349">Heme</keyword>
<name>A0A9X1YEG1_9PROT</name>
<dbReference type="InterPro" id="IPR034804">
    <property type="entry name" value="SQR/QFR_C/D"/>
</dbReference>
<comment type="cofactor">
    <cofactor evidence="12">
        <name>heme</name>
        <dbReference type="ChEBI" id="CHEBI:30413"/>
    </cofactor>
    <text evidence="12">The heme is bound between the two transmembrane subunits.</text>
</comment>
<reference evidence="14" key="1">
    <citation type="submission" date="2022-04" db="EMBL/GenBank/DDBJ databases">
        <title>Roseomonas acroporae sp. nov., isolated from coral Acropora digitifera.</title>
        <authorList>
            <person name="Sun H."/>
        </authorList>
    </citation>
    <scope>NUCLEOTIDE SEQUENCE</scope>
    <source>
        <strain evidence="14">NAR14</strain>
    </source>
</reference>
<dbReference type="PANTHER" id="PTHR10978">
    <property type="entry name" value="SUCCINATE DEHYDROGENASE CYTOCHROME B560 SUBUNIT"/>
    <property type="match status" value="1"/>
</dbReference>